<name>A0A9K3LGC3_9STRA</name>
<keyword evidence="1 5" id="KW-0547">Nucleotide-binding</keyword>
<dbReference type="InterPro" id="IPR039904">
    <property type="entry name" value="TRANK1"/>
</dbReference>
<dbReference type="PANTHER" id="PTHR21529">
    <property type="entry name" value="MAMMARY TURMOR VIRUS RECEPTOR HOMOLOG 1, 2 MTVR1, 2"/>
    <property type="match status" value="1"/>
</dbReference>
<keyword evidence="6" id="KW-0175">Coiled coil</keyword>
<evidence type="ECO:0000256" key="3">
    <source>
        <dbReference type="ARBA" id="ARBA00022806"/>
    </source>
</evidence>
<dbReference type="OrthoDB" id="44378at2759"/>
<feature type="domain" description="UvrD-like helicase ATP-binding" evidence="8">
    <location>
        <begin position="646"/>
        <end position="943"/>
    </location>
</feature>
<evidence type="ECO:0000313" key="10">
    <source>
        <dbReference type="Proteomes" id="UP000693970"/>
    </source>
</evidence>
<evidence type="ECO:0000256" key="2">
    <source>
        <dbReference type="ARBA" id="ARBA00022801"/>
    </source>
</evidence>
<evidence type="ECO:0000256" key="6">
    <source>
        <dbReference type="SAM" id="Coils"/>
    </source>
</evidence>
<dbReference type="GO" id="GO:0004386">
    <property type="term" value="F:helicase activity"/>
    <property type="evidence" value="ECO:0007669"/>
    <property type="project" value="UniProtKB-UniRule"/>
</dbReference>
<evidence type="ECO:0000256" key="7">
    <source>
        <dbReference type="SAM" id="MobiDB-lite"/>
    </source>
</evidence>
<feature type="compositionally biased region" description="Low complexity" evidence="7">
    <location>
        <begin position="20"/>
        <end position="61"/>
    </location>
</feature>
<feature type="coiled-coil region" evidence="6">
    <location>
        <begin position="407"/>
        <end position="434"/>
    </location>
</feature>
<comment type="caution">
    <text evidence="9">The sequence shown here is derived from an EMBL/GenBank/DDBJ whole genome shotgun (WGS) entry which is preliminary data.</text>
</comment>
<evidence type="ECO:0000313" key="9">
    <source>
        <dbReference type="EMBL" id="KAG7361350.1"/>
    </source>
</evidence>
<organism evidence="9 10">
    <name type="scientific">Nitzschia inconspicua</name>
    <dbReference type="NCBI Taxonomy" id="303405"/>
    <lineage>
        <taxon>Eukaryota</taxon>
        <taxon>Sar</taxon>
        <taxon>Stramenopiles</taxon>
        <taxon>Ochrophyta</taxon>
        <taxon>Bacillariophyta</taxon>
        <taxon>Bacillariophyceae</taxon>
        <taxon>Bacillariophycidae</taxon>
        <taxon>Bacillariales</taxon>
        <taxon>Bacillariaceae</taxon>
        <taxon>Nitzschia</taxon>
    </lineage>
</organism>
<gene>
    <name evidence="9" type="ORF">IV203_036450</name>
</gene>
<dbReference type="PANTHER" id="PTHR21529:SF4">
    <property type="entry name" value="TPR AND ANKYRIN REPEAT-CONTAINING PROTEIN 1"/>
    <property type="match status" value="1"/>
</dbReference>
<reference evidence="9" key="2">
    <citation type="submission" date="2021-04" db="EMBL/GenBank/DDBJ databases">
        <authorList>
            <person name="Podell S."/>
        </authorList>
    </citation>
    <scope>NUCLEOTIDE SEQUENCE</scope>
    <source>
        <strain evidence="9">Hildebrandi</strain>
    </source>
</reference>
<feature type="compositionally biased region" description="Low complexity" evidence="7">
    <location>
        <begin position="138"/>
        <end position="153"/>
    </location>
</feature>
<evidence type="ECO:0000256" key="4">
    <source>
        <dbReference type="ARBA" id="ARBA00022840"/>
    </source>
</evidence>
<evidence type="ECO:0000259" key="8">
    <source>
        <dbReference type="PROSITE" id="PS51198"/>
    </source>
</evidence>
<sequence length="1264" mass="142268">MPPKKRGGGKKKKTGGGGTANRTGKPGNKNGNNNNNNNNHTNGAANANATPAVARTVPAAASNVTTNTFFDNQSYDADFSTGSDDDSMPGLYIPPSEPFSNYPNATLRPASPGGDSVESEEPPPLLSRTKNYGHLHGDSFSSDGESDHSSMGSMPALVTRGQVHEGSSDDDDDDSSVGPPQLKTRYSHSDIEVSSSSTDVPNLLTREDSETSDESDDNMPGLTTNHDTSGGSHDDGAHVQPRSSTRNDGGRVQPRSSTRNDGGHVQPRSSTSNPSPLAFRPGFLNNPPVSLPTRRERLDESERREAERIRALEIKNAEIEARAREEAEKARLESLKQQHSVIKLQSWIRMIFIRRKHKDELQERFKLLREYIGTWGKLEEYVQNKLPEYEEYNWEDIKLKRLDRIHVENELIDEEELQNTNKKLESAIVTALELGDEDPRPLEQESYEVQAQPGDDEADAIPTGETTLPIPPAHKIDQIQLTKDVLKWLDRQDSKYRGFFIRRICQLADGERSRILKKHLTGTKTAIWETYLDQKSGQRILWTECETFLTSTADGKLEIEKGILVWYVAKHDAVSRLMRQIDRAEDRSSEKLTSALTLFKEPKENVLQLDNGNRILADPMGDTPLKLHLLYRQDIRKLSSKEWKPRLHLTAEELKVVDKEGTVLVLGRSGTGKTICIANRMDRDRERNCKASQLFVARSRRICSYVRGLVEGSAPSGQNVQYLTFARFVERCERILSIKRRQGGGDWGDRQDQNQMTFARFKLEVYKQATFQVDALIVWSQIRSFIKGSVEAVKAGRPLTRDEYLQLGNSRCRLSKKHRESAYAAFQVYESYMKATPDLWDETDRINEILSSIRRASPEVVAELSFDHIYVDEVQDYAQAELALFFFLGRPGGLFLAGDTAQSVSLGVDFRFEELRSIGYSLFEDRRYVPDKPVTVNINFRSHSGILNVAAAILDRMFEAFPKSANTLAPDVGAFTGPRPSLLRDLTPEKLREVVSLIDSVVLLTHDEHVQDLKNIVGENVLVLGIRYSKGLEFPHVILVDFFSQLHNSHHKPWRSLLSIRSECDAGIGDLRNTAPEVETQLKLLYTAITRCSKRLFFAETKRSVAGDAFCKWLLKKNDKPLASEQTVDNVDVLRKTADEWIASGVDFGILAETTEDDLYQSREYLIQAKHDFGKANHSELRSKAETHMKAIDFQIEMQRIITGGDSQLSLEHQAVASEVVLHLLKCGLVEEATKLLNLVAPFVSTYSKNRLMKKVSTKILVQY</sequence>
<accession>A0A9K3LGC3</accession>
<dbReference type="Pfam" id="PF00580">
    <property type="entry name" value="UvrD-helicase"/>
    <property type="match status" value="1"/>
</dbReference>
<dbReference type="Proteomes" id="UP000693970">
    <property type="component" value="Unassembled WGS sequence"/>
</dbReference>
<feature type="region of interest" description="Disordered" evidence="7">
    <location>
        <begin position="1"/>
        <end position="304"/>
    </location>
</feature>
<keyword evidence="10" id="KW-1185">Reference proteome</keyword>
<keyword evidence="3 5" id="KW-0347">Helicase</keyword>
<dbReference type="EMBL" id="JAGRRH010000013">
    <property type="protein sequence ID" value="KAG7361350.1"/>
    <property type="molecule type" value="Genomic_DNA"/>
</dbReference>
<dbReference type="GO" id="GO:0005524">
    <property type="term" value="F:ATP binding"/>
    <property type="evidence" value="ECO:0007669"/>
    <property type="project" value="UniProtKB-UniRule"/>
</dbReference>
<feature type="compositionally biased region" description="Basic residues" evidence="7">
    <location>
        <begin position="1"/>
        <end position="14"/>
    </location>
</feature>
<dbReference type="PROSITE" id="PS50096">
    <property type="entry name" value="IQ"/>
    <property type="match status" value="1"/>
</dbReference>
<protein>
    <submittedName>
        <fullName evidence="9">UvrD-like helicase</fullName>
    </submittedName>
</protein>
<proteinExistence type="predicted"/>
<dbReference type="AlphaFoldDB" id="A0A9K3LGC3"/>
<feature type="binding site" evidence="5">
    <location>
        <begin position="667"/>
        <end position="674"/>
    </location>
    <ligand>
        <name>ATP</name>
        <dbReference type="ChEBI" id="CHEBI:30616"/>
    </ligand>
</feature>
<dbReference type="InterPro" id="IPR014016">
    <property type="entry name" value="UvrD-like_ATP-bd"/>
</dbReference>
<keyword evidence="2 5" id="KW-0378">Hydrolase</keyword>
<keyword evidence="4 5" id="KW-0067">ATP-binding</keyword>
<dbReference type="GO" id="GO:0016787">
    <property type="term" value="F:hydrolase activity"/>
    <property type="evidence" value="ECO:0007669"/>
    <property type="project" value="UniProtKB-UniRule"/>
</dbReference>
<dbReference type="PROSITE" id="PS51198">
    <property type="entry name" value="UVRD_HELICASE_ATP_BIND"/>
    <property type="match status" value="1"/>
</dbReference>
<feature type="compositionally biased region" description="Polar residues" evidence="7">
    <location>
        <begin position="221"/>
        <end position="231"/>
    </location>
</feature>
<evidence type="ECO:0000256" key="5">
    <source>
        <dbReference type="PROSITE-ProRule" id="PRU00560"/>
    </source>
</evidence>
<evidence type="ECO:0000256" key="1">
    <source>
        <dbReference type="ARBA" id="ARBA00022741"/>
    </source>
</evidence>
<feature type="compositionally biased region" description="Basic and acidic residues" evidence="7">
    <location>
        <begin position="293"/>
        <end position="304"/>
    </location>
</feature>
<feature type="compositionally biased region" description="Polar residues" evidence="7">
    <location>
        <begin position="62"/>
        <end position="75"/>
    </location>
</feature>
<reference evidence="9" key="1">
    <citation type="journal article" date="2021" name="Sci. Rep.">
        <title>Diploid genomic architecture of Nitzschia inconspicua, an elite biomass production diatom.</title>
        <authorList>
            <person name="Oliver A."/>
            <person name="Podell S."/>
            <person name="Pinowska A."/>
            <person name="Traller J.C."/>
            <person name="Smith S.R."/>
            <person name="McClure R."/>
            <person name="Beliaev A."/>
            <person name="Bohutskyi P."/>
            <person name="Hill E.A."/>
            <person name="Rabines A."/>
            <person name="Zheng H."/>
            <person name="Allen L.Z."/>
            <person name="Kuo A."/>
            <person name="Grigoriev I.V."/>
            <person name="Allen A.E."/>
            <person name="Hazlebeck D."/>
            <person name="Allen E.E."/>
        </authorList>
    </citation>
    <scope>NUCLEOTIDE SEQUENCE</scope>
    <source>
        <strain evidence="9">Hildebrandi</strain>
    </source>
</reference>